<keyword evidence="7" id="KW-0288">FMN</keyword>
<evidence type="ECO:0000256" key="3">
    <source>
        <dbReference type="ARBA" id="ARBA00001974"/>
    </source>
</evidence>
<keyword evidence="5" id="KW-0028">Amino-acid biosynthesis</keyword>
<keyword evidence="11" id="KW-0560">Oxidoreductase</keyword>
<evidence type="ECO:0000256" key="8">
    <source>
        <dbReference type="ARBA" id="ARBA00022723"/>
    </source>
</evidence>
<comment type="cofactor">
    <cofactor evidence="1">
        <name>FMN</name>
        <dbReference type="ChEBI" id="CHEBI:58210"/>
    </cofactor>
</comment>
<evidence type="ECO:0000256" key="15">
    <source>
        <dbReference type="ARBA" id="ARBA00023291"/>
    </source>
</evidence>
<comment type="caution">
    <text evidence="18">The sequence shown here is derived from an EMBL/GenBank/DDBJ whole genome shotgun (WGS) entry which is preliminary data.</text>
</comment>
<protein>
    <submittedName>
        <fullName evidence="18">Glutamate synthase [NADH], amyloplastic isoform X2</fullName>
    </submittedName>
</protein>
<comment type="similarity">
    <text evidence="4">Belongs to the glutamate synthase family.</text>
</comment>
<dbReference type="InterPro" id="IPR002489">
    <property type="entry name" value="Glu_synth_asu_C"/>
</dbReference>
<dbReference type="InterPro" id="IPR051394">
    <property type="entry name" value="Glutamate_Synthase"/>
</dbReference>
<dbReference type="GO" id="GO:0046872">
    <property type="term" value="F:metal ion binding"/>
    <property type="evidence" value="ECO:0007669"/>
    <property type="project" value="UniProtKB-KW"/>
</dbReference>
<dbReference type="GO" id="GO:0006537">
    <property type="term" value="P:glutamate biosynthetic process"/>
    <property type="evidence" value="ECO:0007669"/>
    <property type="project" value="UniProtKB-KW"/>
</dbReference>
<evidence type="ECO:0000259" key="17">
    <source>
        <dbReference type="Pfam" id="PF01493"/>
    </source>
</evidence>
<accession>A0A5B6VMX0</accession>
<dbReference type="GO" id="GO:0016491">
    <property type="term" value="F:oxidoreductase activity"/>
    <property type="evidence" value="ECO:0007669"/>
    <property type="project" value="UniProtKB-KW"/>
</dbReference>
<gene>
    <name evidence="18" type="ORF">EPI10_016234</name>
</gene>
<proteinExistence type="inferred from homology"/>
<evidence type="ECO:0000256" key="5">
    <source>
        <dbReference type="ARBA" id="ARBA00022605"/>
    </source>
</evidence>
<dbReference type="AlphaFoldDB" id="A0A5B6VMX0"/>
<comment type="cofactor">
    <cofactor evidence="2">
        <name>[3Fe-4S] cluster</name>
        <dbReference type="ChEBI" id="CHEBI:21137"/>
    </cofactor>
</comment>
<dbReference type="Proteomes" id="UP000325315">
    <property type="component" value="Unassembled WGS sequence"/>
</dbReference>
<evidence type="ECO:0000256" key="16">
    <source>
        <dbReference type="ARBA" id="ARBA00029440"/>
    </source>
</evidence>
<evidence type="ECO:0000256" key="12">
    <source>
        <dbReference type="ARBA" id="ARBA00023004"/>
    </source>
</evidence>
<keyword evidence="6" id="KW-0285">Flavoprotein</keyword>
<keyword evidence="10" id="KW-0315">Glutamine amidotransferase</keyword>
<evidence type="ECO:0000256" key="10">
    <source>
        <dbReference type="ARBA" id="ARBA00022962"/>
    </source>
</evidence>
<comment type="cofactor">
    <cofactor evidence="3">
        <name>FAD</name>
        <dbReference type="ChEBI" id="CHEBI:57692"/>
    </cofactor>
</comment>
<evidence type="ECO:0000256" key="6">
    <source>
        <dbReference type="ARBA" id="ARBA00022630"/>
    </source>
</evidence>
<dbReference type="EMBL" id="SMMG02000006">
    <property type="protein sequence ID" value="KAA3470530.1"/>
    <property type="molecule type" value="Genomic_DNA"/>
</dbReference>
<reference evidence="19" key="1">
    <citation type="journal article" date="2019" name="Plant Biotechnol. J.">
        <title>Genome sequencing of the Australian wild diploid species Gossypium australe highlights disease resistance and delayed gland morphogenesis.</title>
        <authorList>
            <person name="Cai Y."/>
            <person name="Cai X."/>
            <person name="Wang Q."/>
            <person name="Wang P."/>
            <person name="Zhang Y."/>
            <person name="Cai C."/>
            <person name="Xu Y."/>
            <person name="Wang K."/>
            <person name="Zhou Z."/>
            <person name="Wang C."/>
            <person name="Geng S."/>
            <person name="Li B."/>
            <person name="Dong Q."/>
            <person name="Hou Y."/>
            <person name="Wang H."/>
            <person name="Ai P."/>
            <person name="Liu Z."/>
            <person name="Yi F."/>
            <person name="Sun M."/>
            <person name="An G."/>
            <person name="Cheng J."/>
            <person name="Zhang Y."/>
            <person name="Shi Q."/>
            <person name="Xie Y."/>
            <person name="Shi X."/>
            <person name="Chang Y."/>
            <person name="Huang F."/>
            <person name="Chen Y."/>
            <person name="Hong S."/>
            <person name="Mi L."/>
            <person name="Sun Q."/>
            <person name="Zhang L."/>
            <person name="Zhou B."/>
            <person name="Peng R."/>
            <person name="Zhang X."/>
            <person name="Liu F."/>
        </authorList>
    </citation>
    <scope>NUCLEOTIDE SEQUENCE [LARGE SCALE GENOMIC DNA]</scope>
    <source>
        <strain evidence="19">cv. PA1801</strain>
    </source>
</reference>
<keyword evidence="15" id="KW-0003">3Fe-4S</keyword>
<dbReference type="PANTHER" id="PTHR43100:SF1">
    <property type="entry name" value="GLUTAMATE SYNTHASE [NADPH] SMALL CHAIN"/>
    <property type="match status" value="1"/>
</dbReference>
<organism evidence="18 19">
    <name type="scientific">Gossypium australe</name>
    <dbReference type="NCBI Taxonomy" id="47621"/>
    <lineage>
        <taxon>Eukaryota</taxon>
        <taxon>Viridiplantae</taxon>
        <taxon>Streptophyta</taxon>
        <taxon>Embryophyta</taxon>
        <taxon>Tracheophyta</taxon>
        <taxon>Spermatophyta</taxon>
        <taxon>Magnoliopsida</taxon>
        <taxon>eudicotyledons</taxon>
        <taxon>Gunneridae</taxon>
        <taxon>Pentapetalae</taxon>
        <taxon>rosids</taxon>
        <taxon>malvids</taxon>
        <taxon>Malvales</taxon>
        <taxon>Malvaceae</taxon>
        <taxon>Malvoideae</taxon>
        <taxon>Gossypium</taxon>
    </lineage>
</organism>
<evidence type="ECO:0000313" key="18">
    <source>
        <dbReference type="EMBL" id="KAA3470530.1"/>
    </source>
</evidence>
<feature type="domain" description="Glutamate synthase alpha subunit C-terminal" evidence="17">
    <location>
        <begin position="70"/>
        <end position="218"/>
    </location>
</feature>
<name>A0A5B6VMX0_9ROSI</name>
<evidence type="ECO:0000256" key="1">
    <source>
        <dbReference type="ARBA" id="ARBA00001917"/>
    </source>
</evidence>
<dbReference type="OrthoDB" id="1670158at2759"/>
<sequence>MVGRSDMLEVDKEVLSDNEKLQNIDLSLLLRPAADICPEAAQYCIQKQDHGLDMALDQKLIELSKPALEKGQSLEAFLCHGITLELEGDSNDYVGKGLSGGRIVVYPPKGSHFDPKENVVIGNVALYGAITGEAYFNGTAAERFCVRNSGAKAVVEGVGDHGCEYMTGEIVVVLGKTGRNFAAGMSGGITYVFDLDGKFQSRRNPELVDLDKVEEEEDIFTFRMMIQQHQCHTNSQLAREIVADFENLLRKFIKVFPRDYKRVLAKMKDEEASKEALECAENEPEVELMEKDAFEQLKKLAAASLNEKASQKVEVEPVKKPTQVLDAVKNRGFIAYDREGVQYRDPNVQMND</sequence>
<evidence type="ECO:0000256" key="9">
    <source>
        <dbReference type="ARBA" id="ARBA00022827"/>
    </source>
</evidence>
<evidence type="ECO:0000256" key="14">
    <source>
        <dbReference type="ARBA" id="ARBA00023164"/>
    </source>
</evidence>
<keyword evidence="19" id="KW-1185">Reference proteome</keyword>
<evidence type="ECO:0000256" key="4">
    <source>
        <dbReference type="ARBA" id="ARBA00009716"/>
    </source>
</evidence>
<evidence type="ECO:0000256" key="7">
    <source>
        <dbReference type="ARBA" id="ARBA00022643"/>
    </source>
</evidence>
<keyword evidence="13" id="KW-0411">Iron-sulfur</keyword>
<dbReference type="Pfam" id="PF01493">
    <property type="entry name" value="GXGXG"/>
    <property type="match status" value="1"/>
</dbReference>
<evidence type="ECO:0000256" key="13">
    <source>
        <dbReference type="ARBA" id="ARBA00023014"/>
    </source>
</evidence>
<keyword evidence="12" id="KW-0408">Iron</keyword>
<evidence type="ECO:0000256" key="2">
    <source>
        <dbReference type="ARBA" id="ARBA00001927"/>
    </source>
</evidence>
<dbReference type="InterPro" id="IPR036485">
    <property type="entry name" value="Glu_synth_asu_C_sf"/>
</dbReference>
<evidence type="ECO:0000256" key="11">
    <source>
        <dbReference type="ARBA" id="ARBA00023002"/>
    </source>
</evidence>
<evidence type="ECO:0000313" key="19">
    <source>
        <dbReference type="Proteomes" id="UP000325315"/>
    </source>
</evidence>
<dbReference type="FunFam" id="2.160.20.60:FF:000001">
    <property type="entry name" value="Glutamate synthase, large subunit"/>
    <property type="match status" value="1"/>
</dbReference>
<dbReference type="SUPFAM" id="SSF69336">
    <property type="entry name" value="Alpha subunit of glutamate synthase, C-terminal domain"/>
    <property type="match status" value="1"/>
</dbReference>
<dbReference type="PANTHER" id="PTHR43100">
    <property type="entry name" value="GLUTAMATE SYNTHASE [NADPH] SMALL CHAIN"/>
    <property type="match status" value="1"/>
</dbReference>
<comment type="pathway">
    <text evidence="16">Amino-acid biosynthesis.</text>
</comment>
<keyword evidence="8" id="KW-0479">Metal-binding</keyword>
<dbReference type="Gene3D" id="2.160.20.60">
    <property type="entry name" value="Glutamate synthase, alpha subunit, C-terminal domain"/>
    <property type="match status" value="1"/>
</dbReference>
<keyword evidence="14" id="KW-0314">Glutamate biosynthesis</keyword>
<keyword evidence="9" id="KW-0274">FAD</keyword>
<dbReference type="GO" id="GO:0051538">
    <property type="term" value="F:3 iron, 4 sulfur cluster binding"/>
    <property type="evidence" value="ECO:0007669"/>
    <property type="project" value="UniProtKB-KW"/>
</dbReference>